<organism evidence="1 2">
    <name type="scientific">Streptomyces tsukubensis (strain DSM 42081 / NBRC 108919 / NRRL 18488 / 9993)</name>
    <dbReference type="NCBI Taxonomy" id="1114943"/>
    <lineage>
        <taxon>Bacteria</taxon>
        <taxon>Bacillati</taxon>
        <taxon>Actinomycetota</taxon>
        <taxon>Actinomycetes</taxon>
        <taxon>Kitasatosporales</taxon>
        <taxon>Streptomycetaceae</taxon>
        <taxon>Streptomyces</taxon>
    </lineage>
</organism>
<evidence type="ECO:0000313" key="1">
    <source>
        <dbReference type="EMBL" id="QKM69647.1"/>
    </source>
</evidence>
<keyword evidence="2" id="KW-1185">Reference proteome</keyword>
<dbReference type="EMBL" id="CP029159">
    <property type="protein sequence ID" value="QKM69647.1"/>
    <property type="molecule type" value="Genomic_DNA"/>
</dbReference>
<name>I2MYW4_STRT9</name>
<gene>
    <name evidence="1" type="ORF">STSU_023250</name>
</gene>
<dbReference type="Proteomes" id="UP000005940">
    <property type="component" value="Chromosome"/>
</dbReference>
<dbReference type="AlphaFoldDB" id="I2MYW4"/>
<dbReference type="Pfam" id="PF19692">
    <property type="entry name" value="DUF6193"/>
    <property type="match status" value="1"/>
</dbReference>
<evidence type="ECO:0000313" key="2">
    <source>
        <dbReference type="Proteomes" id="UP000005940"/>
    </source>
</evidence>
<protein>
    <submittedName>
        <fullName evidence="1">Uncharacterized protein</fullName>
    </submittedName>
</protein>
<proteinExistence type="predicted"/>
<dbReference type="RefSeq" id="WP_006349082.1">
    <property type="nucleotide sequence ID" value="NZ_CP029159.1"/>
</dbReference>
<accession>I2MYW4</accession>
<reference evidence="1 2" key="1">
    <citation type="journal article" date="2012" name="J. Bacteriol.">
        <title>Draft genome of Streptomyces tsukubaensis NRRL 18488, the producer of the clinically important immunosuppressant tacrolimus (FK506).</title>
        <authorList>
            <person name="Barreiro C."/>
            <person name="Prieto C."/>
            <person name="Sola-Landa A."/>
            <person name="Solera E."/>
            <person name="Martinez-Castro M."/>
            <person name="Perez-Redondo R."/>
            <person name="Garcia-Estrada C."/>
            <person name="Aparicio J.F."/>
            <person name="Fernandez-Martinez L.T."/>
            <person name="Santos-Aberturas J."/>
            <person name="Salehi-Najafabadi Z."/>
            <person name="Rodriguez-Garcia A."/>
            <person name="Tauch A."/>
            <person name="Martin J.F."/>
        </authorList>
    </citation>
    <scope>NUCLEOTIDE SEQUENCE [LARGE SCALE GENOMIC DNA]</scope>
    <source>
        <strain evidence="2">DSM 42081 / NBRC 108919 / NRRL 18488 / 9993</strain>
    </source>
</reference>
<sequence>MTTDDTPAPTADEIVAGQWQWLLAAGPEHVRPDVVRAAYANPRLRGLFTGLSHGVLFFSLSTESPYTLVGGTVYYLENDRYFVRGAPVTSSLGETDSLKEAFALLAANIPDDAGPVVAGPGKRG</sequence>
<dbReference type="InterPro" id="IPR045682">
    <property type="entry name" value="DUF6193"/>
</dbReference>